<reference evidence="2" key="1">
    <citation type="journal article" date="2013" name="Nature">
        <title>Draft genome of the wheat A-genome progenitor Triticum urartu.</title>
        <authorList>
            <person name="Ling H.Q."/>
            <person name="Zhao S."/>
            <person name="Liu D."/>
            <person name="Wang J."/>
            <person name="Sun H."/>
            <person name="Zhang C."/>
            <person name="Fan H."/>
            <person name="Li D."/>
            <person name="Dong L."/>
            <person name="Tao Y."/>
            <person name="Gao C."/>
            <person name="Wu H."/>
            <person name="Li Y."/>
            <person name="Cui Y."/>
            <person name="Guo X."/>
            <person name="Zheng S."/>
            <person name="Wang B."/>
            <person name="Yu K."/>
            <person name="Liang Q."/>
            <person name="Yang W."/>
            <person name="Lou X."/>
            <person name="Chen J."/>
            <person name="Feng M."/>
            <person name="Jian J."/>
            <person name="Zhang X."/>
            <person name="Luo G."/>
            <person name="Jiang Y."/>
            <person name="Liu J."/>
            <person name="Wang Z."/>
            <person name="Sha Y."/>
            <person name="Zhang B."/>
            <person name="Wu H."/>
            <person name="Tang D."/>
            <person name="Shen Q."/>
            <person name="Xue P."/>
            <person name="Zou S."/>
            <person name="Wang X."/>
            <person name="Liu X."/>
            <person name="Wang F."/>
            <person name="Yang Y."/>
            <person name="An X."/>
            <person name="Dong Z."/>
            <person name="Zhang K."/>
            <person name="Zhang X."/>
            <person name="Luo M.C."/>
            <person name="Dvorak J."/>
            <person name="Tong Y."/>
            <person name="Wang J."/>
            <person name="Yang H."/>
            <person name="Li Z."/>
            <person name="Wang D."/>
            <person name="Zhang A."/>
            <person name="Wang J."/>
        </authorList>
    </citation>
    <scope>NUCLEOTIDE SEQUENCE</scope>
</reference>
<gene>
    <name evidence="2" type="ORF">TRIUR3_08056</name>
</gene>
<sequence>MEKGGASGPAAMTAAGDAKEQHEGEARPPKQYTAAQLTFFWAQFAECKRYIAMEEEEVVEEYRRAGRLHTYDEDKEWQKRFARVAKQHPHAWPKHMVAEIEEYITYLDEDEDDFRIGLYSLIGDEITD</sequence>
<dbReference type="EMBL" id="KD146486">
    <property type="protein sequence ID" value="EMS57364.1"/>
    <property type="molecule type" value="Genomic_DNA"/>
</dbReference>
<dbReference type="OMA" id="YIAMEEE"/>
<dbReference type="AlphaFoldDB" id="M8AA37"/>
<dbReference type="eggNOG" id="ENOG502R3WH">
    <property type="taxonomic scope" value="Eukaryota"/>
</dbReference>
<proteinExistence type="predicted"/>
<evidence type="ECO:0000313" key="2">
    <source>
        <dbReference type="EMBL" id="EMS57364.1"/>
    </source>
</evidence>
<accession>M8AA37</accession>
<evidence type="ECO:0000256" key="1">
    <source>
        <dbReference type="SAM" id="MobiDB-lite"/>
    </source>
</evidence>
<feature type="compositionally biased region" description="Basic and acidic residues" evidence="1">
    <location>
        <begin position="17"/>
        <end position="28"/>
    </location>
</feature>
<name>M8AA37_TRIUA</name>
<protein>
    <submittedName>
        <fullName evidence="2">Uncharacterized protein</fullName>
    </submittedName>
</protein>
<organism evidence="2">
    <name type="scientific">Triticum urartu</name>
    <name type="common">Red wild einkorn</name>
    <name type="synonym">Crithodium urartu</name>
    <dbReference type="NCBI Taxonomy" id="4572"/>
    <lineage>
        <taxon>Eukaryota</taxon>
        <taxon>Viridiplantae</taxon>
        <taxon>Streptophyta</taxon>
        <taxon>Embryophyta</taxon>
        <taxon>Tracheophyta</taxon>
        <taxon>Spermatophyta</taxon>
        <taxon>Magnoliopsida</taxon>
        <taxon>Liliopsida</taxon>
        <taxon>Poales</taxon>
        <taxon>Poaceae</taxon>
        <taxon>BOP clade</taxon>
        <taxon>Pooideae</taxon>
        <taxon>Triticodae</taxon>
        <taxon>Triticeae</taxon>
        <taxon>Triticinae</taxon>
        <taxon>Triticum</taxon>
    </lineage>
</organism>
<feature type="region of interest" description="Disordered" evidence="1">
    <location>
        <begin position="1"/>
        <end position="29"/>
    </location>
</feature>